<keyword evidence="1" id="KW-0732">Signal</keyword>
<name>A0ABP7KFJ2_9RHOB</name>
<reference evidence="3" key="1">
    <citation type="journal article" date="2019" name="Int. J. Syst. Evol. Microbiol.">
        <title>The Global Catalogue of Microorganisms (GCM) 10K type strain sequencing project: providing services to taxonomists for standard genome sequencing and annotation.</title>
        <authorList>
            <consortium name="The Broad Institute Genomics Platform"/>
            <consortium name="The Broad Institute Genome Sequencing Center for Infectious Disease"/>
            <person name="Wu L."/>
            <person name="Ma J."/>
        </authorList>
    </citation>
    <scope>NUCLEOTIDE SEQUENCE [LARGE SCALE GENOMIC DNA]</scope>
    <source>
        <strain evidence="3">JCM 17190</strain>
    </source>
</reference>
<comment type="caution">
    <text evidence="2">The sequence shown here is derived from an EMBL/GenBank/DDBJ whole genome shotgun (WGS) entry which is preliminary data.</text>
</comment>
<protein>
    <submittedName>
        <fullName evidence="2">Uncharacterized protein</fullName>
    </submittedName>
</protein>
<sequence>MATYKTTMSALALVCAAFPASAADEVQSLQQLSCTFTTECIDTEACEATDYAMSVDYRATPEAAEMDPFTVFVSDLSGDFKAAPITDGTPGAPLTGFVAFNGDATQRLMTIADGRARYSIHMRQEDMALYYEGSCEVTEQ</sequence>
<feature type="chain" id="PRO_5045316997" evidence="1">
    <location>
        <begin position="23"/>
        <end position="140"/>
    </location>
</feature>
<evidence type="ECO:0000313" key="2">
    <source>
        <dbReference type="EMBL" id="GAA3875829.1"/>
    </source>
</evidence>
<evidence type="ECO:0000256" key="1">
    <source>
        <dbReference type="SAM" id="SignalP"/>
    </source>
</evidence>
<gene>
    <name evidence="2" type="ORF">GCM10022404_26970</name>
</gene>
<dbReference type="Proteomes" id="UP001399917">
    <property type="component" value="Unassembled WGS sequence"/>
</dbReference>
<dbReference type="EMBL" id="BAABDF010000007">
    <property type="protein sequence ID" value="GAA3875829.1"/>
    <property type="molecule type" value="Genomic_DNA"/>
</dbReference>
<accession>A0ABP7KFJ2</accession>
<organism evidence="2 3">
    <name type="scientific">Celeribacter arenosi</name>
    <dbReference type="NCBI Taxonomy" id="792649"/>
    <lineage>
        <taxon>Bacteria</taxon>
        <taxon>Pseudomonadati</taxon>
        <taxon>Pseudomonadota</taxon>
        <taxon>Alphaproteobacteria</taxon>
        <taxon>Rhodobacterales</taxon>
        <taxon>Roseobacteraceae</taxon>
        <taxon>Celeribacter</taxon>
    </lineage>
</organism>
<dbReference type="RefSeq" id="WP_344847911.1">
    <property type="nucleotide sequence ID" value="NZ_BAABDF010000007.1"/>
</dbReference>
<feature type="signal peptide" evidence="1">
    <location>
        <begin position="1"/>
        <end position="22"/>
    </location>
</feature>
<keyword evidence="3" id="KW-1185">Reference proteome</keyword>
<evidence type="ECO:0000313" key="3">
    <source>
        <dbReference type="Proteomes" id="UP001399917"/>
    </source>
</evidence>
<proteinExistence type="predicted"/>